<accession>A0AAN0K6U9</accession>
<feature type="domain" description="Chalcone/stilbene synthase N-terminal" evidence="4">
    <location>
        <begin position="3"/>
        <end position="211"/>
    </location>
</feature>
<evidence type="ECO:0000256" key="2">
    <source>
        <dbReference type="ARBA" id="ARBA00022679"/>
    </source>
</evidence>
<dbReference type="Pfam" id="PF02797">
    <property type="entry name" value="Chal_sti_synt_C"/>
    <property type="match status" value="1"/>
</dbReference>
<evidence type="ECO:0000259" key="5">
    <source>
        <dbReference type="Pfam" id="PF02797"/>
    </source>
</evidence>
<dbReference type="PANTHER" id="PTHR11877">
    <property type="entry name" value="HYDROXYMETHYLGLUTARYL-COA SYNTHASE"/>
    <property type="match status" value="1"/>
</dbReference>
<keyword evidence="2" id="KW-0808">Transferase</keyword>
<dbReference type="InterPro" id="IPR012328">
    <property type="entry name" value="Chalcone/stilbene_synt_C"/>
</dbReference>
<dbReference type="GO" id="GO:0016747">
    <property type="term" value="F:acyltransferase activity, transferring groups other than amino-acyl groups"/>
    <property type="evidence" value="ECO:0007669"/>
    <property type="project" value="InterPro"/>
</dbReference>
<sequence length="379" mass="39789">MTAILGIATAVPATAVSQRAVRDLFAAQPGISRLTARLIRAAFDRSAIDIRHTVLTDFDGVPSGFINLETSAFERPTTAQRNAIYVEQAPKLFAQAARGALQAAGVVASEITHVVTASCTGFFAPGPDFRLVRDLGIPSSAQRDHVGFLGCAAAFPALRAAYRICAADPGAVVLVACGELCSIHLAPSSDTDQILASAVFADGAGAAIVSAARAARGPSLVMDGFATRLTSEGADDMQWIIGDHGFEMTLTQEVPRIIEREVVGLLAPVLARGEIDRWAVHPGGRSILDRFEHAMGLAPNALDHSREVLRAYGNMSSATVLFVLQRLLADATLTDGERILGIAFGPGLTVEIAELRARVSTAPQPSRAAPALALARAPR</sequence>
<evidence type="ECO:0000313" key="6">
    <source>
        <dbReference type="EMBL" id="BEH02237.1"/>
    </source>
</evidence>
<evidence type="ECO:0000256" key="1">
    <source>
        <dbReference type="ARBA" id="ARBA00005531"/>
    </source>
</evidence>
<reference evidence="6" key="1">
    <citation type="journal article" date="2024" name="Int. J. Syst. Evol. Microbiol.">
        <title>Brooklawnia propionicigenes sp. nov., a facultatively anaerobic, propionate-producing bacterium isolated from a methanogenic reactor treating waste from cattle farms.</title>
        <authorList>
            <person name="Akita Y."/>
            <person name="Ueki A."/>
            <person name="Tonouchi A."/>
            <person name="Sugawara Y."/>
            <person name="Honma S."/>
            <person name="Kaku N."/>
            <person name="Ueki K."/>
        </authorList>
    </citation>
    <scope>NUCLEOTIDE SEQUENCE</scope>
    <source>
        <strain evidence="6">SH051</strain>
    </source>
</reference>
<dbReference type="Pfam" id="PF00195">
    <property type="entry name" value="Chal_sti_synt_N"/>
    <property type="match status" value="1"/>
</dbReference>
<name>A0AAN0K6U9_9ACTN</name>
<proteinExistence type="inferred from homology"/>
<dbReference type="Gene3D" id="3.40.47.10">
    <property type="match status" value="2"/>
</dbReference>
<keyword evidence="7" id="KW-1185">Reference proteome</keyword>
<dbReference type="GO" id="GO:0030639">
    <property type="term" value="P:polyketide biosynthetic process"/>
    <property type="evidence" value="ECO:0007669"/>
    <property type="project" value="TreeGrafter"/>
</dbReference>
<comment type="similarity">
    <text evidence="1">Belongs to the thiolase-like superfamily. Chalcone/stilbene synthases family.</text>
</comment>
<dbReference type="KEGG" id="broo:brsh051_15180"/>
<organism evidence="6 7">
    <name type="scientific">Brooklawnia propionicigenes</name>
    <dbReference type="NCBI Taxonomy" id="3041175"/>
    <lineage>
        <taxon>Bacteria</taxon>
        <taxon>Bacillati</taxon>
        <taxon>Actinomycetota</taxon>
        <taxon>Actinomycetes</taxon>
        <taxon>Propionibacteriales</taxon>
        <taxon>Propionibacteriaceae</taxon>
        <taxon>Brooklawnia</taxon>
    </lineage>
</organism>
<dbReference type="SUPFAM" id="SSF53901">
    <property type="entry name" value="Thiolase-like"/>
    <property type="match status" value="1"/>
</dbReference>
<dbReference type="InterPro" id="IPR016039">
    <property type="entry name" value="Thiolase-like"/>
</dbReference>
<dbReference type="Proteomes" id="UP001431656">
    <property type="component" value="Chromosome"/>
</dbReference>
<dbReference type="RefSeq" id="WP_286263684.1">
    <property type="nucleotide sequence ID" value="NZ_AP028056.1"/>
</dbReference>
<dbReference type="CDD" id="cd00831">
    <property type="entry name" value="CHS_like"/>
    <property type="match status" value="1"/>
</dbReference>
<feature type="domain" description="Chalcone/stilbene synthase C-terminal" evidence="5">
    <location>
        <begin position="237"/>
        <end position="356"/>
    </location>
</feature>
<feature type="active site" description="Acyl-thioester intermediate" evidence="3">
    <location>
        <position position="151"/>
    </location>
</feature>
<dbReference type="InterPro" id="IPR011141">
    <property type="entry name" value="Polyketide_synthase_type-III"/>
</dbReference>
<evidence type="ECO:0000313" key="7">
    <source>
        <dbReference type="Proteomes" id="UP001431656"/>
    </source>
</evidence>
<dbReference type="PIRSF" id="PIRSF000451">
    <property type="entry name" value="PKS_III"/>
    <property type="match status" value="1"/>
</dbReference>
<evidence type="ECO:0000256" key="3">
    <source>
        <dbReference type="PIRSR" id="PIRSR000451-1"/>
    </source>
</evidence>
<protein>
    <submittedName>
        <fullName evidence="6">Type III polyketide synthase</fullName>
    </submittedName>
</protein>
<dbReference type="PANTHER" id="PTHR11877:SF46">
    <property type="entry name" value="TYPE III POLYKETIDE SYNTHASE A"/>
    <property type="match status" value="1"/>
</dbReference>
<gene>
    <name evidence="6" type="ORF">brsh051_15180</name>
</gene>
<dbReference type="AlphaFoldDB" id="A0AAN0K6U9"/>
<evidence type="ECO:0000259" key="4">
    <source>
        <dbReference type="Pfam" id="PF00195"/>
    </source>
</evidence>
<dbReference type="EMBL" id="AP028056">
    <property type="protein sequence ID" value="BEH02237.1"/>
    <property type="molecule type" value="Genomic_DNA"/>
</dbReference>
<dbReference type="InterPro" id="IPR001099">
    <property type="entry name" value="Chalcone/stilbene_synt_N"/>
</dbReference>